<keyword evidence="2" id="KW-1185">Reference proteome</keyword>
<dbReference type="SUPFAM" id="SSF55874">
    <property type="entry name" value="ATPase domain of HSP90 chaperone/DNA topoisomerase II/histidine kinase"/>
    <property type="match status" value="1"/>
</dbReference>
<gene>
    <name evidence="1" type="ORF">GCM10022403_081310</name>
</gene>
<protein>
    <submittedName>
        <fullName evidence="1">Uncharacterized protein</fullName>
    </submittedName>
</protein>
<evidence type="ECO:0000313" key="2">
    <source>
        <dbReference type="Proteomes" id="UP001501009"/>
    </source>
</evidence>
<name>A0ABP7J8M7_9ACTN</name>
<reference evidence="2" key="1">
    <citation type="journal article" date="2019" name="Int. J. Syst. Evol. Microbiol.">
        <title>The Global Catalogue of Microorganisms (GCM) 10K type strain sequencing project: providing services to taxonomists for standard genome sequencing and annotation.</title>
        <authorList>
            <consortium name="The Broad Institute Genomics Platform"/>
            <consortium name="The Broad Institute Genome Sequencing Center for Infectious Disease"/>
            <person name="Wu L."/>
            <person name="Ma J."/>
        </authorList>
    </citation>
    <scope>NUCLEOTIDE SEQUENCE [LARGE SCALE GENOMIC DNA]</scope>
    <source>
        <strain evidence="2">JCM 17138</strain>
    </source>
</reference>
<evidence type="ECO:0000313" key="1">
    <source>
        <dbReference type="EMBL" id="GAA3836489.1"/>
    </source>
</evidence>
<comment type="caution">
    <text evidence="1">The sequence shown here is derived from an EMBL/GenBank/DDBJ whole genome shotgun (WGS) entry which is preliminary data.</text>
</comment>
<dbReference type="RefSeq" id="WP_275777626.1">
    <property type="nucleotide sequence ID" value="NZ_BAABDE010000034.1"/>
</dbReference>
<accession>A0ABP7J8M7</accession>
<organism evidence="1 2">
    <name type="scientific">Streptomyces coacervatus</name>
    <dbReference type="NCBI Taxonomy" id="647381"/>
    <lineage>
        <taxon>Bacteria</taxon>
        <taxon>Bacillati</taxon>
        <taxon>Actinomycetota</taxon>
        <taxon>Actinomycetes</taxon>
        <taxon>Kitasatosporales</taxon>
        <taxon>Streptomycetaceae</taxon>
        <taxon>Streptomyces</taxon>
    </lineage>
</organism>
<dbReference type="Proteomes" id="UP001501009">
    <property type="component" value="Unassembled WGS sequence"/>
</dbReference>
<dbReference type="InterPro" id="IPR036890">
    <property type="entry name" value="HATPase_C_sf"/>
</dbReference>
<dbReference type="EMBL" id="BAABDE010000034">
    <property type="protein sequence ID" value="GAA3836489.1"/>
    <property type="molecule type" value="Genomic_DNA"/>
</dbReference>
<sequence>MRELLAQLAFASDLTLIAASYVGHRTARAALRDNALRHGAEAIGLPAQVTGGCLHLSVIDEGPGFRRHRARREHAFRAHRHARHRLLRPA</sequence>
<proteinExistence type="predicted"/>